<keyword evidence="1" id="KW-1133">Transmembrane helix</keyword>
<dbReference type="Proteomes" id="UP000007174">
    <property type="component" value="Unassembled WGS sequence"/>
</dbReference>
<protein>
    <submittedName>
        <fullName evidence="2">Uncharacterized protein</fullName>
    </submittedName>
</protein>
<organism evidence="2 3">
    <name type="scientific">Colletotrichum higginsianum (strain IMI 349063)</name>
    <name type="common">Crucifer anthracnose fungus</name>
    <dbReference type="NCBI Taxonomy" id="759273"/>
    <lineage>
        <taxon>Eukaryota</taxon>
        <taxon>Fungi</taxon>
        <taxon>Dikarya</taxon>
        <taxon>Ascomycota</taxon>
        <taxon>Pezizomycotina</taxon>
        <taxon>Sordariomycetes</taxon>
        <taxon>Hypocreomycetidae</taxon>
        <taxon>Glomerellales</taxon>
        <taxon>Glomerellaceae</taxon>
        <taxon>Colletotrichum</taxon>
        <taxon>Colletotrichum destructivum species complex</taxon>
    </lineage>
</organism>
<reference evidence="3" key="1">
    <citation type="journal article" date="2012" name="Nat. Genet.">
        <title>Lifestyle transitions in plant pathogenic Colletotrichum fungi deciphered by genome and transcriptome analyses.</title>
        <authorList>
            <person name="O'Connell R.J."/>
            <person name="Thon M.R."/>
            <person name="Hacquard S."/>
            <person name="Amyotte S.G."/>
            <person name="Kleemann J."/>
            <person name="Torres M.F."/>
            <person name="Damm U."/>
            <person name="Buiate E.A."/>
            <person name="Epstein L."/>
            <person name="Alkan N."/>
            <person name="Altmueller J."/>
            <person name="Alvarado-Balderrama L."/>
            <person name="Bauser C.A."/>
            <person name="Becker C."/>
            <person name="Birren B.W."/>
            <person name="Chen Z."/>
            <person name="Choi J."/>
            <person name="Crouch J.A."/>
            <person name="Duvick J.P."/>
            <person name="Farman M.A."/>
            <person name="Gan P."/>
            <person name="Heiman D."/>
            <person name="Henrissat B."/>
            <person name="Howard R.J."/>
            <person name="Kabbage M."/>
            <person name="Koch C."/>
            <person name="Kracher B."/>
            <person name="Kubo Y."/>
            <person name="Law A.D."/>
            <person name="Lebrun M.-H."/>
            <person name="Lee Y.-H."/>
            <person name="Miyara I."/>
            <person name="Moore N."/>
            <person name="Neumann U."/>
            <person name="Nordstroem K."/>
            <person name="Panaccione D.G."/>
            <person name="Panstruga R."/>
            <person name="Place M."/>
            <person name="Proctor R.H."/>
            <person name="Prusky D."/>
            <person name="Rech G."/>
            <person name="Reinhardt R."/>
            <person name="Rollins J.A."/>
            <person name="Rounsley S."/>
            <person name="Schardl C.L."/>
            <person name="Schwartz D.C."/>
            <person name="Shenoy N."/>
            <person name="Shirasu K."/>
            <person name="Sikhakolli U.R."/>
            <person name="Stueber K."/>
            <person name="Sukno S.A."/>
            <person name="Sweigard J.A."/>
            <person name="Takano Y."/>
            <person name="Takahara H."/>
            <person name="Trail F."/>
            <person name="van der Does H.C."/>
            <person name="Voll L.M."/>
            <person name="Will I."/>
            <person name="Young S."/>
            <person name="Zeng Q."/>
            <person name="Zhang J."/>
            <person name="Zhou S."/>
            <person name="Dickman M.B."/>
            <person name="Schulze-Lefert P."/>
            <person name="Ver Loren van Themaat E."/>
            <person name="Ma L.-J."/>
            <person name="Vaillancourt L.J."/>
        </authorList>
    </citation>
    <scope>NUCLEOTIDE SEQUENCE [LARGE SCALE GENOMIC DNA]</scope>
    <source>
        <strain evidence="3">IMI 349063</strain>
    </source>
</reference>
<dbReference type="VEuPathDB" id="FungiDB:CH63R_05153"/>
<proteinExistence type="predicted"/>
<evidence type="ECO:0000313" key="2">
    <source>
        <dbReference type="EMBL" id="CCF46539.1"/>
    </source>
</evidence>
<gene>
    <name evidence="2" type="ORF">CH063_15258</name>
</gene>
<accession>H1W226</accession>
<feature type="transmembrane region" description="Helical" evidence="1">
    <location>
        <begin position="48"/>
        <end position="69"/>
    </location>
</feature>
<keyword evidence="1" id="KW-0812">Transmembrane</keyword>
<dbReference type="HOGENOM" id="CLU_1959436_0_0_1"/>
<dbReference type="AlphaFoldDB" id="H1W226"/>
<dbReference type="STRING" id="759273.H1W226"/>
<evidence type="ECO:0000313" key="3">
    <source>
        <dbReference type="Proteomes" id="UP000007174"/>
    </source>
</evidence>
<sequence>MPFSYDNCSQIPGPLEAYGDIAGLGVSHHAFSLGKVKIVDIICRDAQVVIGFAGSAWLTVLILVAYYAFAFDPLADPFEGTGRQNKQNKAPYIPNPMDLLLARYTKYLRRRQNQKGNSVENAFHKVSF</sequence>
<dbReference type="EMBL" id="CACQ02008799">
    <property type="protein sequence ID" value="CCF46539.1"/>
    <property type="molecule type" value="Genomic_DNA"/>
</dbReference>
<evidence type="ECO:0000256" key="1">
    <source>
        <dbReference type="SAM" id="Phobius"/>
    </source>
</evidence>
<keyword evidence="1" id="KW-0472">Membrane</keyword>
<name>H1W226_COLHI</name>